<accession>A0A212C6V5</accession>
<protein>
    <submittedName>
        <fullName evidence="1">Uncharacterized protein</fullName>
    </submittedName>
</protein>
<organism evidence="1 2">
    <name type="scientific">Cervus elaphus hippelaphus</name>
    <name type="common">European red deer</name>
    <dbReference type="NCBI Taxonomy" id="46360"/>
    <lineage>
        <taxon>Eukaryota</taxon>
        <taxon>Metazoa</taxon>
        <taxon>Chordata</taxon>
        <taxon>Craniata</taxon>
        <taxon>Vertebrata</taxon>
        <taxon>Euteleostomi</taxon>
        <taxon>Mammalia</taxon>
        <taxon>Eutheria</taxon>
        <taxon>Laurasiatheria</taxon>
        <taxon>Artiodactyla</taxon>
        <taxon>Ruminantia</taxon>
        <taxon>Pecora</taxon>
        <taxon>Cervidae</taxon>
        <taxon>Cervinae</taxon>
        <taxon>Cervus</taxon>
    </lineage>
</organism>
<evidence type="ECO:0000313" key="1">
    <source>
        <dbReference type="EMBL" id="OWK01727.1"/>
    </source>
</evidence>
<proteinExistence type="predicted"/>
<dbReference type="Proteomes" id="UP000242450">
    <property type="component" value="Chromosome 27"/>
</dbReference>
<keyword evidence="2" id="KW-1185">Reference proteome</keyword>
<dbReference type="EMBL" id="MKHE01000027">
    <property type="protein sequence ID" value="OWK01727.1"/>
    <property type="molecule type" value="Genomic_DNA"/>
</dbReference>
<name>A0A212C6V5_CEREH</name>
<comment type="caution">
    <text evidence="1">The sequence shown here is derived from an EMBL/GenBank/DDBJ whole genome shotgun (WGS) entry which is preliminary data.</text>
</comment>
<evidence type="ECO:0000313" key="2">
    <source>
        <dbReference type="Proteomes" id="UP000242450"/>
    </source>
</evidence>
<gene>
    <name evidence="1" type="ORF">Celaphus_00017775</name>
</gene>
<sequence>MVEAVILTTVMEVELWELETSNTLWTRKAVSAGELGLEGAIDNSKLNCNCITFTIWVKISGGNGDSEEELSAEVITSVFIEVYIS</sequence>
<reference evidence="1 2" key="1">
    <citation type="journal article" date="2018" name="Mol. Genet. Genomics">
        <title>The red deer Cervus elaphus genome CerEla1.0: sequencing, annotating, genes, and chromosomes.</title>
        <authorList>
            <person name="Bana N.A."/>
            <person name="Nyiri A."/>
            <person name="Nagy J."/>
            <person name="Frank K."/>
            <person name="Nagy T."/>
            <person name="Steger V."/>
            <person name="Schiller M."/>
            <person name="Lakatos P."/>
            <person name="Sugar L."/>
            <person name="Horn P."/>
            <person name="Barta E."/>
            <person name="Orosz L."/>
        </authorList>
    </citation>
    <scope>NUCLEOTIDE SEQUENCE [LARGE SCALE GENOMIC DNA]</scope>
    <source>
        <strain evidence="1">Hungarian</strain>
    </source>
</reference>
<dbReference type="AlphaFoldDB" id="A0A212C6V5"/>